<keyword evidence="1" id="KW-0472">Membrane</keyword>
<protein>
    <recommendedName>
        <fullName evidence="4">DUF445 domain-containing protein</fullName>
    </recommendedName>
</protein>
<reference evidence="2 3" key="1">
    <citation type="submission" date="2019-09" db="EMBL/GenBank/DDBJ databases">
        <title>Genome sequence and assembly of Taibaiella sp.</title>
        <authorList>
            <person name="Chhetri G."/>
        </authorList>
    </citation>
    <scope>NUCLEOTIDE SEQUENCE [LARGE SCALE GENOMIC DNA]</scope>
    <source>
        <strain evidence="2 3">KVB11</strain>
    </source>
</reference>
<keyword evidence="1" id="KW-1133">Transmembrane helix</keyword>
<evidence type="ECO:0000256" key="1">
    <source>
        <dbReference type="SAM" id="Phobius"/>
    </source>
</evidence>
<evidence type="ECO:0000313" key="2">
    <source>
        <dbReference type="EMBL" id="KAA5536880.1"/>
    </source>
</evidence>
<accession>A0A5M6CR74</accession>
<dbReference type="AlphaFoldDB" id="A0A5M6CR74"/>
<evidence type="ECO:0000313" key="3">
    <source>
        <dbReference type="Proteomes" id="UP000323632"/>
    </source>
</evidence>
<feature type="transmembrane region" description="Helical" evidence="1">
    <location>
        <begin position="160"/>
        <end position="184"/>
    </location>
</feature>
<proteinExistence type="predicted"/>
<keyword evidence="3" id="KW-1185">Reference proteome</keyword>
<dbReference type="Proteomes" id="UP000323632">
    <property type="component" value="Unassembled WGS sequence"/>
</dbReference>
<name>A0A5M6CR74_9BACT</name>
<feature type="transmembrane region" description="Helical" evidence="1">
    <location>
        <begin position="6"/>
        <end position="25"/>
    </location>
</feature>
<keyword evidence="1" id="KW-0812">Transmembrane</keyword>
<gene>
    <name evidence="2" type="ORF">F0919_04190</name>
</gene>
<comment type="caution">
    <text evidence="2">The sequence shown here is derived from an EMBL/GenBank/DDBJ whole genome shotgun (WGS) entry which is preliminary data.</text>
</comment>
<dbReference type="EMBL" id="VWSH01000001">
    <property type="protein sequence ID" value="KAA5536880.1"/>
    <property type="molecule type" value="Genomic_DNA"/>
</dbReference>
<sequence length="187" mass="21203">MIYCFPFIAAVIGWIFNLVLIQYLFKNVLPSKLPSLGSKAGKYVSDKVFNIDQLASKLTDPQQLESVRPFIEGHIDHFLNEKLKEKMPTIAMFIGEKTIGMMKTALMEEIDSLLPGLLNKFIGNLGNKMNFEKALTTKLAEIPEEKISAILNENLKREKYLFQVFGAMSGFVIGLILIVMLHFMEKL</sequence>
<evidence type="ECO:0008006" key="4">
    <source>
        <dbReference type="Google" id="ProtNLM"/>
    </source>
</evidence>
<dbReference type="RefSeq" id="WP_150031457.1">
    <property type="nucleotide sequence ID" value="NZ_VWSH01000001.1"/>
</dbReference>
<organism evidence="2 3">
    <name type="scientific">Taibaiella lutea</name>
    <dbReference type="NCBI Taxonomy" id="2608001"/>
    <lineage>
        <taxon>Bacteria</taxon>
        <taxon>Pseudomonadati</taxon>
        <taxon>Bacteroidota</taxon>
        <taxon>Chitinophagia</taxon>
        <taxon>Chitinophagales</taxon>
        <taxon>Chitinophagaceae</taxon>
        <taxon>Taibaiella</taxon>
    </lineage>
</organism>